<proteinExistence type="predicted"/>
<dbReference type="Proteomes" id="UP000821845">
    <property type="component" value="Chromosome 10"/>
</dbReference>
<gene>
    <name evidence="1" type="ORF">HPB50_024313</name>
</gene>
<accession>A0ACB7T9D2</accession>
<protein>
    <submittedName>
        <fullName evidence="1">Uncharacterized protein</fullName>
    </submittedName>
</protein>
<name>A0ACB7T9D2_HYAAI</name>
<comment type="caution">
    <text evidence="1">The sequence shown here is derived from an EMBL/GenBank/DDBJ whole genome shotgun (WGS) entry which is preliminary data.</text>
</comment>
<evidence type="ECO:0000313" key="1">
    <source>
        <dbReference type="EMBL" id="KAH6943540.1"/>
    </source>
</evidence>
<organism evidence="1 2">
    <name type="scientific">Hyalomma asiaticum</name>
    <name type="common">Tick</name>
    <dbReference type="NCBI Taxonomy" id="266040"/>
    <lineage>
        <taxon>Eukaryota</taxon>
        <taxon>Metazoa</taxon>
        <taxon>Ecdysozoa</taxon>
        <taxon>Arthropoda</taxon>
        <taxon>Chelicerata</taxon>
        <taxon>Arachnida</taxon>
        <taxon>Acari</taxon>
        <taxon>Parasitiformes</taxon>
        <taxon>Ixodida</taxon>
        <taxon>Ixodoidea</taxon>
        <taxon>Ixodidae</taxon>
        <taxon>Hyalomminae</taxon>
        <taxon>Hyalomma</taxon>
    </lineage>
</organism>
<dbReference type="EMBL" id="CM023490">
    <property type="protein sequence ID" value="KAH6943540.1"/>
    <property type="molecule type" value="Genomic_DNA"/>
</dbReference>
<evidence type="ECO:0000313" key="2">
    <source>
        <dbReference type="Proteomes" id="UP000821845"/>
    </source>
</evidence>
<sequence length="216" mass="23917">MTSDLLDPHQWTRGSLAAVFRANARLQLPLSGPGKDSSTAPYTVNGRYRAGPSRPTVAASRPSRTASRGYRRAILFLQKAQYGCDAAKKIALEKVPPATAIDIPKRFGHNGVQELYISAFRRFGSLWLSNDIPKVLQKATALDDELMTNLLLGGAGGSWMIVLCSILAVLVPVIGLRSLWRRYEQPPVYEEPETEDQAVSRVKTSIYFWVFIVLLV</sequence>
<keyword evidence="2" id="KW-1185">Reference proteome</keyword>
<reference evidence="1" key="1">
    <citation type="submission" date="2020-05" db="EMBL/GenBank/DDBJ databases">
        <title>Large-scale comparative analyses of tick genomes elucidate their genetic diversity and vector capacities.</title>
        <authorList>
            <person name="Jia N."/>
            <person name="Wang J."/>
            <person name="Shi W."/>
            <person name="Du L."/>
            <person name="Sun Y."/>
            <person name="Zhan W."/>
            <person name="Jiang J."/>
            <person name="Wang Q."/>
            <person name="Zhang B."/>
            <person name="Ji P."/>
            <person name="Sakyi L.B."/>
            <person name="Cui X."/>
            <person name="Yuan T."/>
            <person name="Jiang B."/>
            <person name="Yang W."/>
            <person name="Lam T.T.-Y."/>
            <person name="Chang Q."/>
            <person name="Ding S."/>
            <person name="Wang X."/>
            <person name="Zhu J."/>
            <person name="Ruan X."/>
            <person name="Zhao L."/>
            <person name="Wei J."/>
            <person name="Que T."/>
            <person name="Du C."/>
            <person name="Cheng J."/>
            <person name="Dai P."/>
            <person name="Han X."/>
            <person name="Huang E."/>
            <person name="Gao Y."/>
            <person name="Liu J."/>
            <person name="Shao H."/>
            <person name="Ye R."/>
            <person name="Li L."/>
            <person name="Wei W."/>
            <person name="Wang X."/>
            <person name="Wang C."/>
            <person name="Yang T."/>
            <person name="Huo Q."/>
            <person name="Li W."/>
            <person name="Guo W."/>
            <person name="Chen H."/>
            <person name="Zhou L."/>
            <person name="Ni X."/>
            <person name="Tian J."/>
            <person name="Zhou Y."/>
            <person name="Sheng Y."/>
            <person name="Liu T."/>
            <person name="Pan Y."/>
            <person name="Xia L."/>
            <person name="Li J."/>
            <person name="Zhao F."/>
            <person name="Cao W."/>
        </authorList>
    </citation>
    <scope>NUCLEOTIDE SEQUENCE</scope>
    <source>
        <strain evidence="1">Hyas-2018</strain>
    </source>
</reference>